<evidence type="ECO:0000313" key="2">
    <source>
        <dbReference type="Proteomes" id="UP000821837"/>
    </source>
</evidence>
<proteinExistence type="predicted"/>
<dbReference type="AlphaFoldDB" id="A0A9D4T452"/>
<organism evidence="1 2">
    <name type="scientific">Rhipicephalus sanguineus</name>
    <name type="common">Brown dog tick</name>
    <name type="synonym">Ixodes sanguineus</name>
    <dbReference type="NCBI Taxonomy" id="34632"/>
    <lineage>
        <taxon>Eukaryota</taxon>
        <taxon>Metazoa</taxon>
        <taxon>Ecdysozoa</taxon>
        <taxon>Arthropoda</taxon>
        <taxon>Chelicerata</taxon>
        <taxon>Arachnida</taxon>
        <taxon>Acari</taxon>
        <taxon>Parasitiformes</taxon>
        <taxon>Ixodida</taxon>
        <taxon>Ixodoidea</taxon>
        <taxon>Ixodidae</taxon>
        <taxon>Rhipicephalinae</taxon>
        <taxon>Rhipicephalus</taxon>
        <taxon>Rhipicephalus</taxon>
    </lineage>
</organism>
<protein>
    <submittedName>
        <fullName evidence="1">Uncharacterized protein</fullName>
    </submittedName>
</protein>
<accession>A0A9D4T452</accession>
<reference evidence="1" key="2">
    <citation type="submission" date="2021-09" db="EMBL/GenBank/DDBJ databases">
        <authorList>
            <person name="Jia N."/>
            <person name="Wang J."/>
            <person name="Shi W."/>
            <person name="Du L."/>
            <person name="Sun Y."/>
            <person name="Zhan W."/>
            <person name="Jiang J."/>
            <person name="Wang Q."/>
            <person name="Zhang B."/>
            <person name="Ji P."/>
            <person name="Sakyi L.B."/>
            <person name="Cui X."/>
            <person name="Yuan T."/>
            <person name="Jiang B."/>
            <person name="Yang W."/>
            <person name="Lam T.T.-Y."/>
            <person name="Chang Q."/>
            <person name="Ding S."/>
            <person name="Wang X."/>
            <person name="Zhu J."/>
            <person name="Ruan X."/>
            <person name="Zhao L."/>
            <person name="Wei J."/>
            <person name="Que T."/>
            <person name="Du C."/>
            <person name="Cheng J."/>
            <person name="Dai P."/>
            <person name="Han X."/>
            <person name="Huang E."/>
            <person name="Gao Y."/>
            <person name="Liu J."/>
            <person name="Shao H."/>
            <person name="Ye R."/>
            <person name="Li L."/>
            <person name="Wei W."/>
            <person name="Wang X."/>
            <person name="Wang C."/>
            <person name="Huo Q."/>
            <person name="Li W."/>
            <person name="Guo W."/>
            <person name="Chen H."/>
            <person name="Chen S."/>
            <person name="Zhou L."/>
            <person name="Zhou L."/>
            <person name="Ni X."/>
            <person name="Tian J."/>
            <person name="Zhou Y."/>
            <person name="Sheng Y."/>
            <person name="Liu T."/>
            <person name="Pan Y."/>
            <person name="Xia L."/>
            <person name="Li J."/>
            <person name="Zhao F."/>
            <person name="Cao W."/>
        </authorList>
    </citation>
    <scope>NUCLEOTIDE SEQUENCE</scope>
    <source>
        <strain evidence="1">Rsan-2018</strain>
        <tissue evidence="1">Larvae</tissue>
    </source>
</reference>
<keyword evidence="2" id="KW-1185">Reference proteome</keyword>
<evidence type="ECO:0000313" key="1">
    <source>
        <dbReference type="EMBL" id="KAH7972842.1"/>
    </source>
</evidence>
<reference evidence="1" key="1">
    <citation type="journal article" date="2020" name="Cell">
        <title>Large-Scale Comparative Analyses of Tick Genomes Elucidate Their Genetic Diversity and Vector Capacities.</title>
        <authorList>
            <consortium name="Tick Genome and Microbiome Consortium (TIGMIC)"/>
            <person name="Jia N."/>
            <person name="Wang J."/>
            <person name="Shi W."/>
            <person name="Du L."/>
            <person name="Sun Y."/>
            <person name="Zhan W."/>
            <person name="Jiang J.F."/>
            <person name="Wang Q."/>
            <person name="Zhang B."/>
            <person name="Ji P."/>
            <person name="Bell-Sakyi L."/>
            <person name="Cui X.M."/>
            <person name="Yuan T.T."/>
            <person name="Jiang B.G."/>
            <person name="Yang W.F."/>
            <person name="Lam T.T."/>
            <person name="Chang Q.C."/>
            <person name="Ding S.J."/>
            <person name="Wang X.J."/>
            <person name="Zhu J.G."/>
            <person name="Ruan X.D."/>
            <person name="Zhao L."/>
            <person name="Wei J.T."/>
            <person name="Ye R.Z."/>
            <person name="Que T.C."/>
            <person name="Du C.H."/>
            <person name="Zhou Y.H."/>
            <person name="Cheng J.X."/>
            <person name="Dai P.F."/>
            <person name="Guo W.B."/>
            <person name="Han X.H."/>
            <person name="Huang E.J."/>
            <person name="Li L.F."/>
            <person name="Wei W."/>
            <person name="Gao Y.C."/>
            <person name="Liu J.Z."/>
            <person name="Shao H.Z."/>
            <person name="Wang X."/>
            <person name="Wang C.C."/>
            <person name="Yang T.C."/>
            <person name="Huo Q.B."/>
            <person name="Li W."/>
            <person name="Chen H.Y."/>
            <person name="Chen S.E."/>
            <person name="Zhou L.G."/>
            <person name="Ni X.B."/>
            <person name="Tian J.H."/>
            <person name="Sheng Y."/>
            <person name="Liu T."/>
            <person name="Pan Y.S."/>
            <person name="Xia L.Y."/>
            <person name="Li J."/>
            <person name="Zhao F."/>
            <person name="Cao W.C."/>
        </authorList>
    </citation>
    <scope>NUCLEOTIDE SEQUENCE</scope>
    <source>
        <strain evidence="1">Rsan-2018</strain>
    </source>
</reference>
<gene>
    <name evidence="1" type="ORF">HPB52_017919</name>
</gene>
<dbReference type="EMBL" id="JABSTV010001247">
    <property type="protein sequence ID" value="KAH7972842.1"/>
    <property type="molecule type" value="Genomic_DNA"/>
</dbReference>
<dbReference type="Proteomes" id="UP000821837">
    <property type="component" value="Chromosome 11"/>
</dbReference>
<comment type="caution">
    <text evidence="1">The sequence shown here is derived from an EMBL/GenBank/DDBJ whole genome shotgun (WGS) entry which is preliminary data.</text>
</comment>
<sequence length="322" mass="36623">MDIFTFKNLTLWRNLRWERVVNVTGLGTDVSASDKLKQMLQNPPEKNVTAQAVNDILLLHELLDLTSWATDKKWKSFEKGCQLLVTRETASESPMRDRQITESGWGPGIDPPNILLPTQSEKASAVDMNSDEVKKNPDWNLLKTVSLATSQSEHGWKLLTLGFNMFSKKTHITEKEMIDVIAKLPGPTFGIHFQETINSMIVYDLVMFNGTSDYEAWMRMQWRRFTIIAAPAFSQEVQNQLSIAESLKPMDDLYVVQLDQLIIMKLSMLSLNASYSADIDALLSKNLDVGVTSEFLKEQKDFLSKNNVSAKTFGRRLLQRID</sequence>
<name>A0A9D4T452_RHISA</name>